<gene>
    <name evidence="4" type="ORF">OSB1V03_LOCUS10199</name>
</gene>
<protein>
    <recommendedName>
        <fullName evidence="3">BTB domain-containing protein</fullName>
    </recommendedName>
</protein>
<dbReference type="EMBL" id="OC861882">
    <property type="protein sequence ID" value="CAD7629784.1"/>
    <property type="molecule type" value="Genomic_DNA"/>
</dbReference>
<feature type="repeat" description="RCC1" evidence="2">
    <location>
        <begin position="78"/>
        <end position="133"/>
    </location>
</feature>
<dbReference type="PROSITE" id="PS00626">
    <property type="entry name" value="RCC1_2"/>
    <property type="match status" value="1"/>
</dbReference>
<keyword evidence="5" id="KW-1185">Reference proteome</keyword>
<dbReference type="PRINTS" id="PR00633">
    <property type="entry name" value="RCCNDNSATION"/>
</dbReference>
<dbReference type="PANTHER" id="PTHR22872:SF10">
    <property type="entry name" value="ULTRAVIOLET-B RECEPTOR UVR8"/>
    <property type="match status" value="1"/>
</dbReference>
<dbReference type="SUPFAM" id="SSF54695">
    <property type="entry name" value="POZ domain"/>
    <property type="match status" value="1"/>
</dbReference>
<evidence type="ECO:0000313" key="5">
    <source>
        <dbReference type="Proteomes" id="UP000759131"/>
    </source>
</evidence>
<dbReference type="Proteomes" id="UP000759131">
    <property type="component" value="Unassembled WGS sequence"/>
</dbReference>
<feature type="repeat" description="RCC1" evidence="2">
    <location>
        <begin position="134"/>
        <end position="183"/>
    </location>
</feature>
<dbReference type="OrthoDB" id="5981550at2759"/>
<dbReference type="SMART" id="SM00225">
    <property type="entry name" value="BTB"/>
    <property type="match status" value="1"/>
</dbReference>
<keyword evidence="1" id="KW-0677">Repeat</keyword>
<dbReference type="Gene3D" id="3.30.710.10">
    <property type="entry name" value="Potassium Channel Kv1.1, Chain A"/>
    <property type="match status" value="1"/>
</dbReference>
<feature type="repeat" description="RCC1" evidence="2">
    <location>
        <begin position="184"/>
        <end position="239"/>
    </location>
</feature>
<dbReference type="EMBL" id="CAJPIZ010007307">
    <property type="protein sequence ID" value="CAG2110214.1"/>
    <property type="molecule type" value="Genomic_DNA"/>
</dbReference>
<evidence type="ECO:0000259" key="3">
    <source>
        <dbReference type="PROSITE" id="PS50097"/>
    </source>
</evidence>
<dbReference type="Pfam" id="PF00651">
    <property type="entry name" value="BTB"/>
    <property type="match status" value="1"/>
</dbReference>
<dbReference type="SUPFAM" id="SSF50985">
    <property type="entry name" value="RCC1/BLIP-II"/>
    <property type="match status" value="1"/>
</dbReference>
<dbReference type="PANTHER" id="PTHR22872">
    <property type="entry name" value="BTK-BINDING PROTEIN-RELATED"/>
    <property type="match status" value="1"/>
</dbReference>
<dbReference type="AlphaFoldDB" id="A0A7R9KUR1"/>
<reference evidence="4" key="1">
    <citation type="submission" date="2020-11" db="EMBL/GenBank/DDBJ databases">
        <authorList>
            <person name="Tran Van P."/>
        </authorList>
    </citation>
    <scope>NUCLEOTIDE SEQUENCE</scope>
</reference>
<dbReference type="InterPro" id="IPR051625">
    <property type="entry name" value="Signaling_Regulatory_Domain"/>
</dbReference>
<dbReference type="InterPro" id="IPR058923">
    <property type="entry name" value="RCC1-like_dom"/>
</dbReference>
<dbReference type="InterPro" id="IPR000210">
    <property type="entry name" value="BTB/POZ_dom"/>
</dbReference>
<dbReference type="Gene3D" id="2.130.10.30">
    <property type="entry name" value="Regulator of chromosome condensation 1/beta-lactamase-inhibitor protein II"/>
    <property type="match status" value="1"/>
</dbReference>
<proteinExistence type="predicted"/>
<dbReference type="InterPro" id="IPR009091">
    <property type="entry name" value="RCC1/BLIP-II"/>
</dbReference>
<accession>A0A7R9KUR1</accession>
<evidence type="ECO:0000256" key="1">
    <source>
        <dbReference type="ARBA" id="ARBA00022737"/>
    </source>
</evidence>
<dbReference type="PROSITE" id="PS50097">
    <property type="entry name" value="BTB"/>
    <property type="match status" value="1"/>
</dbReference>
<dbReference type="Pfam" id="PF25390">
    <property type="entry name" value="WD40_RLD"/>
    <property type="match status" value="1"/>
</dbReference>
<dbReference type="InterPro" id="IPR000408">
    <property type="entry name" value="Reg_chr_condens"/>
</dbReference>
<feature type="repeat" description="RCC1" evidence="2">
    <location>
        <begin position="26"/>
        <end position="77"/>
    </location>
</feature>
<sequence length="552" mass="61818">MDNNRIKLLVVFGKDGEEVIVVTTDDIVYGFGANRFGRLGLGVSDAIERPQLNATLTGKKIMKICYGLGHCLGLTSGGQCYGWGHNASGQIGIGSMSDTPTPQPIKILSRRLQLKPIEDISCGDNHSLALTRDGLIYSFGANDRRQCGQREGKLVWVPTKVTLNVKFVSISCGRNHSCGLTDRGTAYVWGSNDCQQLGPEAMVVAGQTYASPHAFHGHNDRVFQHVMCGPDHTVLMTPTGIIRVIGWNEWKADPKNGYLFNAIKVRKNIQFKRIDTTYDNRVVIVTEPDGQLCILGKEKRWPTRTPIYIPIGCSLFDVCAKYCGHNRTFASIVDSIETSISLMESCSQSDEEIYWSDGEEEVDVKDESNVDIFAESDDEIYFSDAEEVTDKQTSHLQTQSLLSSHFGAHNGNDNAMKSSLCLTGCGDNAGTVDLNATHCIDPIITCFQKHLFKSFDNRLDFDMIFIVENKAIYCHKTVLKIRNKEFWEICEQNMFTEREIEINVYSYDTIKAFLKFLYGLRPEVNDQNCQQLLGLAVEYGERGLKDMCCQYL</sequence>
<dbReference type="InterPro" id="IPR011333">
    <property type="entry name" value="SKP1/BTB/POZ_sf"/>
</dbReference>
<name>A0A7R9KUR1_9ACAR</name>
<evidence type="ECO:0000313" key="4">
    <source>
        <dbReference type="EMBL" id="CAD7629784.1"/>
    </source>
</evidence>
<evidence type="ECO:0000256" key="2">
    <source>
        <dbReference type="PROSITE-ProRule" id="PRU00235"/>
    </source>
</evidence>
<feature type="domain" description="BTB" evidence="3">
    <location>
        <begin position="461"/>
        <end position="526"/>
    </location>
</feature>
<dbReference type="PROSITE" id="PS50012">
    <property type="entry name" value="RCC1_3"/>
    <property type="match status" value="4"/>
</dbReference>
<organism evidence="4">
    <name type="scientific">Medioppia subpectinata</name>
    <dbReference type="NCBI Taxonomy" id="1979941"/>
    <lineage>
        <taxon>Eukaryota</taxon>
        <taxon>Metazoa</taxon>
        <taxon>Ecdysozoa</taxon>
        <taxon>Arthropoda</taxon>
        <taxon>Chelicerata</taxon>
        <taxon>Arachnida</taxon>
        <taxon>Acari</taxon>
        <taxon>Acariformes</taxon>
        <taxon>Sarcoptiformes</taxon>
        <taxon>Oribatida</taxon>
        <taxon>Brachypylina</taxon>
        <taxon>Oppioidea</taxon>
        <taxon>Oppiidae</taxon>
        <taxon>Medioppia</taxon>
    </lineage>
</organism>